<sequence length="152" mass="15739">MNHPEGPGQQAWGPATARIDVRDDLPSAGHGGVSEGVPEDLEQVLDALRPGTALLVIPAGPSAGSRYLLDEDRVTVGRAPEAEILLDDVTVSRQHAAFERGAEGFSVVDTGSTNGTYVNGEETGSSPLVAGDLVQIGKYRLVFHPARTGGGA</sequence>
<evidence type="ECO:0000313" key="4">
    <source>
        <dbReference type="Proteomes" id="UP000198122"/>
    </source>
</evidence>
<proteinExistence type="predicted"/>
<dbReference type="PROSITE" id="PS50006">
    <property type="entry name" value="FHA_DOMAIN"/>
    <property type="match status" value="1"/>
</dbReference>
<reference evidence="3 4" key="1">
    <citation type="submission" date="2017-06" db="EMBL/GenBank/DDBJ databases">
        <authorList>
            <person name="Kim H.J."/>
            <person name="Triplett B.A."/>
        </authorList>
    </citation>
    <scope>NUCLEOTIDE SEQUENCE [LARGE SCALE GENOMIC DNA]</scope>
    <source>
        <strain evidence="3 4">DSM 22179</strain>
    </source>
</reference>
<evidence type="ECO:0000313" key="3">
    <source>
        <dbReference type="EMBL" id="SNC60179.1"/>
    </source>
</evidence>
<dbReference type="RefSeq" id="WP_088817261.1">
    <property type="nucleotide sequence ID" value="NZ_FYEZ01000001.1"/>
</dbReference>
<evidence type="ECO:0000259" key="2">
    <source>
        <dbReference type="PROSITE" id="PS50006"/>
    </source>
</evidence>
<gene>
    <name evidence="3" type="ORF">SAMN05445756_0223</name>
</gene>
<dbReference type="AlphaFoldDB" id="A0A212T2D8"/>
<keyword evidence="1" id="KW-0597">Phosphoprotein</keyword>
<dbReference type="Pfam" id="PF16697">
    <property type="entry name" value="Yop-YscD_cpl"/>
    <property type="match status" value="1"/>
</dbReference>
<dbReference type="PANTHER" id="PTHR23308">
    <property type="entry name" value="NUCLEAR INHIBITOR OF PROTEIN PHOSPHATASE-1"/>
    <property type="match status" value="1"/>
</dbReference>
<dbReference type="OrthoDB" id="9815925at2"/>
<accession>A0A212T2D8</accession>
<dbReference type="InterPro" id="IPR000253">
    <property type="entry name" value="FHA_dom"/>
</dbReference>
<dbReference type="EMBL" id="FYEZ01000001">
    <property type="protein sequence ID" value="SNC60179.1"/>
    <property type="molecule type" value="Genomic_DNA"/>
</dbReference>
<evidence type="ECO:0000256" key="1">
    <source>
        <dbReference type="ARBA" id="ARBA00022553"/>
    </source>
</evidence>
<feature type="domain" description="FHA" evidence="2">
    <location>
        <begin position="74"/>
        <end position="123"/>
    </location>
</feature>
<dbReference type="Gene3D" id="2.60.200.20">
    <property type="match status" value="1"/>
</dbReference>
<dbReference type="Proteomes" id="UP000198122">
    <property type="component" value="Unassembled WGS sequence"/>
</dbReference>
<keyword evidence="4" id="KW-1185">Reference proteome</keyword>
<dbReference type="InterPro" id="IPR032030">
    <property type="entry name" value="YscD_cytoplasmic_dom"/>
</dbReference>
<dbReference type="SMART" id="SM00240">
    <property type="entry name" value="FHA"/>
    <property type="match status" value="1"/>
</dbReference>
<dbReference type="InterPro" id="IPR050923">
    <property type="entry name" value="Cell_Proc_Reg/RNA_Proc"/>
</dbReference>
<dbReference type="SUPFAM" id="SSF49879">
    <property type="entry name" value="SMAD/FHA domain"/>
    <property type="match status" value="1"/>
</dbReference>
<name>A0A212T2D8_9MICO</name>
<protein>
    <submittedName>
        <fullName evidence="3">Inner membrane component of T3SS domain-containing protein</fullName>
    </submittedName>
</protein>
<organism evidence="3 4">
    <name type="scientific">Kytococcus aerolatus</name>
    <dbReference type="NCBI Taxonomy" id="592308"/>
    <lineage>
        <taxon>Bacteria</taxon>
        <taxon>Bacillati</taxon>
        <taxon>Actinomycetota</taxon>
        <taxon>Actinomycetes</taxon>
        <taxon>Micrococcales</taxon>
        <taxon>Kytococcaceae</taxon>
        <taxon>Kytococcus</taxon>
    </lineage>
</organism>
<dbReference type="InterPro" id="IPR008984">
    <property type="entry name" value="SMAD_FHA_dom_sf"/>
</dbReference>